<protein>
    <submittedName>
        <fullName evidence="2">Uncharacterized protein</fullName>
    </submittedName>
</protein>
<reference evidence="2" key="1">
    <citation type="journal article" date="2021" name="IMA Fungus">
        <title>Genomic characterization of three marine fungi, including Emericellopsis atlantica sp. nov. with signatures of a generalist lifestyle and marine biomass degradation.</title>
        <authorList>
            <person name="Hagestad O.C."/>
            <person name="Hou L."/>
            <person name="Andersen J.H."/>
            <person name="Hansen E.H."/>
            <person name="Altermark B."/>
            <person name="Li C."/>
            <person name="Kuhnert E."/>
            <person name="Cox R.J."/>
            <person name="Crous P.W."/>
            <person name="Spatafora J.W."/>
            <person name="Lail K."/>
            <person name="Amirebrahimi M."/>
            <person name="Lipzen A."/>
            <person name="Pangilinan J."/>
            <person name="Andreopoulos W."/>
            <person name="Hayes R.D."/>
            <person name="Ng V."/>
            <person name="Grigoriev I.V."/>
            <person name="Jackson S.A."/>
            <person name="Sutton T.D.S."/>
            <person name="Dobson A.D.W."/>
            <person name="Rama T."/>
        </authorList>
    </citation>
    <scope>NUCLEOTIDE SEQUENCE</scope>
    <source>
        <strain evidence="2">TRa3180A</strain>
    </source>
</reference>
<sequence>MNFICEMTRARISLFIFAARVTASVNGTISFGLAAGELLWASSSTGTCLSCMTRRARLPLGSLRSSGSLIPDIPLILVFLRPGGPIQFMDLIVELLLAIVACGGGLLEYRFGRSWGSKIGCWKLKDALETHAIGGTRLKGEYICPSKRLMECACQEICARATYRNTFVRDTCLISMS</sequence>
<comment type="caution">
    <text evidence="2">The sequence shown here is derived from an EMBL/GenBank/DDBJ whole genome shotgun (WGS) entry which is preliminary data.</text>
</comment>
<gene>
    <name evidence="2" type="ORF">BJ878DRAFT_128664</name>
</gene>
<keyword evidence="1" id="KW-0812">Transmembrane</keyword>
<evidence type="ECO:0000313" key="2">
    <source>
        <dbReference type="EMBL" id="KAG9243235.1"/>
    </source>
</evidence>
<dbReference type="Proteomes" id="UP000887226">
    <property type="component" value="Unassembled WGS sequence"/>
</dbReference>
<name>A0A9P7Z0R0_9HELO</name>
<keyword evidence="1" id="KW-0472">Membrane</keyword>
<evidence type="ECO:0000256" key="1">
    <source>
        <dbReference type="SAM" id="Phobius"/>
    </source>
</evidence>
<dbReference type="AlphaFoldDB" id="A0A9P7Z0R0"/>
<organism evidence="2 3">
    <name type="scientific">Calycina marina</name>
    <dbReference type="NCBI Taxonomy" id="1763456"/>
    <lineage>
        <taxon>Eukaryota</taxon>
        <taxon>Fungi</taxon>
        <taxon>Dikarya</taxon>
        <taxon>Ascomycota</taxon>
        <taxon>Pezizomycotina</taxon>
        <taxon>Leotiomycetes</taxon>
        <taxon>Helotiales</taxon>
        <taxon>Pezizellaceae</taxon>
        <taxon>Calycina</taxon>
    </lineage>
</organism>
<accession>A0A9P7Z0R0</accession>
<proteinExistence type="predicted"/>
<feature type="transmembrane region" description="Helical" evidence="1">
    <location>
        <begin position="91"/>
        <end position="109"/>
    </location>
</feature>
<keyword evidence="3" id="KW-1185">Reference proteome</keyword>
<dbReference type="EMBL" id="MU253995">
    <property type="protein sequence ID" value="KAG9243235.1"/>
    <property type="molecule type" value="Genomic_DNA"/>
</dbReference>
<keyword evidence="1" id="KW-1133">Transmembrane helix</keyword>
<evidence type="ECO:0000313" key="3">
    <source>
        <dbReference type="Proteomes" id="UP000887226"/>
    </source>
</evidence>
<feature type="transmembrane region" description="Helical" evidence="1">
    <location>
        <begin position="12"/>
        <end position="35"/>
    </location>
</feature>